<dbReference type="Proteomes" id="UP000001973">
    <property type="component" value="Plasmid SCP1"/>
</dbReference>
<evidence type="ECO:0000313" key="7">
    <source>
        <dbReference type="EMBL" id="CAC36672.1"/>
    </source>
</evidence>
<keyword evidence="5" id="KW-0804">Transcription</keyword>
<dbReference type="AlphaFoldDB" id="Q9AD00"/>
<dbReference type="SUPFAM" id="SSF88659">
    <property type="entry name" value="Sigma3 and sigma4 domains of RNA polymerase sigma factors"/>
    <property type="match status" value="1"/>
</dbReference>
<dbReference type="InterPro" id="IPR013324">
    <property type="entry name" value="RNA_pol_sigma_r3/r4-like"/>
</dbReference>
<sequence>MSDGTPRDAAFDQWCRATYPRTLKRLLNRRRDLSVLDAQEIVQDAYHRVYQNWDRIRDPDGFVWDATKKLTIDHWRKRKSILESPVDASEAFGGKVAPIDGEPEHCVEHSNLLRLINQLPRDYHKVLVMDALGHTTEEQCEALGGVKDGTARVKLSRARKKLEELVKKDEEAQQ</sequence>
<dbReference type="PANTHER" id="PTHR43133">
    <property type="entry name" value="RNA POLYMERASE ECF-TYPE SIGMA FACTO"/>
    <property type="match status" value="1"/>
</dbReference>
<dbReference type="STRING" id="100226.gene:17765656"/>
<dbReference type="Gene3D" id="1.10.10.10">
    <property type="entry name" value="Winged helix-like DNA-binding domain superfamily/Winged helix DNA-binding domain"/>
    <property type="match status" value="1"/>
</dbReference>
<dbReference type="OrthoDB" id="3294528at2"/>
<organism evidence="7 8">
    <name type="scientific">Streptomyces coelicolor (strain ATCC BAA-471 / A3(2) / M145)</name>
    <dbReference type="NCBI Taxonomy" id="100226"/>
    <lineage>
        <taxon>Bacteria</taxon>
        <taxon>Bacillati</taxon>
        <taxon>Actinomycetota</taxon>
        <taxon>Actinomycetes</taxon>
        <taxon>Kitasatosporales</taxon>
        <taxon>Streptomycetaceae</taxon>
        <taxon>Streptomyces</taxon>
        <taxon>Streptomyces albidoflavus group</taxon>
    </lineage>
</organism>
<dbReference type="InterPro" id="IPR013325">
    <property type="entry name" value="RNA_pol_sigma_r2"/>
</dbReference>
<dbReference type="SUPFAM" id="SSF88946">
    <property type="entry name" value="Sigma2 domain of RNA polymerase sigma factors"/>
    <property type="match status" value="1"/>
</dbReference>
<dbReference type="InParanoid" id="Q9AD00"/>
<geneLocation type="plasmid" evidence="8">
    <name>SCP1</name>
</geneLocation>
<dbReference type="PATRIC" id="fig|100226.15.peg.8097"/>
<keyword evidence="4" id="KW-0238">DNA-binding</keyword>
<gene>
    <name evidence="7" type="ordered locus">SCP1.151c</name>
</gene>
<dbReference type="InterPro" id="IPR036388">
    <property type="entry name" value="WH-like_DNA-bd_sf"/>
</dbReference>
<dbReference type="GO" id="GO:0006355">
    <property type="term" value="P:regulation of DNA-templated transcription"/>
    <property type="evidence" value="ECO:0000318"/>
    <property type="project" value="GO_Central"/>
</dbReference>
<dbReference type="InterPro" id="IPR039425">
    <property type="entry name" value="RNA_pol_sigma-70-like"/>
</dbReference>
<proteinExistence type="inferred from homology"/>
<feature type="domain" description="RNA polymerase sigma factor 70 region 4 type 2" evidence="6">
    <location>
        <begin position="111"/>
        <end position="162"/>
    </location>
</feature>
<evidence type="ECO:0000256" key="2">
    <source>
        <dbReference type="ARBA" id="ARBA00023015"/>
    </source>
</evidence>
<evidence type="ECO:0000256" key="5">
    <source>
        <dbReference type="ARBA" id="ARBA00023163"/>
    </source>
</evidence>
<evidence type="ECO:0000256" key="3">
    <source>
        <dbReference type="ARBA" id="ARBA00023082"/>
    </source>
</evidence>
<keyword evidence="3" id="KW-0731">Sigma factor</keyword>
<dbReference type="HOGENOM" id="CLU_1539132_0_0_11"/>
<keyword evidence="8" id="KW-1185">Reference proteome</keyword>
<protein>
    <submittedName>
        <fullName evidence="7">Sigma factor</fullName>
    </submittedName>
</protein>
<dbReference type="GO" id="GO:0016987">
    <property type="term" value="F:sigma factor activity"/>
    <property type="evidence" value="ECO:0000318"/>
    <property type="project" value="GO_Central"/>
</dbReference>
<dbReference type="RefSeq" id="WP_011039450.1">
    <property type="nucleotide sequence ID" value="NC_003903.1"/>
</dbReference>
<reference evidence="8" key="2">
    <citation type="journal article" date="2002" name="Nature">
        <title>Complete genome sequence of the model actinomycete Streptomyces coelicolor A3(2).</title>
        <authorList>
            <person name="Bentley S.D."/>
            <person name="Chater K.F."/>
            <person name="Cerdeno-Tarraga A.M."/>
            <person name="Challis G.L."/>
            <person name="Thomson N.R."/>
            <person name="James K.D."/>
            <person name="Harris D.E."/>
            <person name="Quail M.A."/>
            <person name="Kieser H."/>
            <person name="Harper D."/>
            <person name="Bateman A."/>
            <person name="Brown S."/>
            <person name="Chandra G."/>
            <person name="Chen C.W."/>
            <person name="Collins M."/>
            <person name="Cronin A."/>
            <person name="Fraser A."/>
            <person name="Goble A."/>
            <person name="Hidalgo J."/>
            <person name="Hornsby T."/>
            <person name="Howarth S."/>
            <person name="Huang C.H."/>
            <person name="Kieser T."/>
            <person name="Larke L."/>
            <person name="Murphy L."/>
            <person name="Oliver K."/>
            <person name="O'Neil S."/>
            <person name="Rabbinowitsch E."/>
            <person name="Rajandream M.A."/>
            <person name="Rutherford K."/>
            <person name="Rutter S."/>
            <person name="Seeger K."/>
            <person name="Saunders D."/>
            <person name="Sharp S."/>
            <person name="Squares R."/>
            <person name="Squares S."/>
            <person name="Taylor K."/>
            <person name="Warren T."/>
            <person name="Wietzorrek A."/>
            <person name="Woodward J."/>
            <person name="Barrell B.G."/>
            <person name="Parkhill J."/>
            <person name="Hopwood D.A."/>
        </authorList>
    </citation>
    <scope>NUCLEOTIDE SEQUENCE [LARGE SCALE GENOMIC DNA]</scope>
    <source>
        <strain evidence="8">ATCC BAA-471 / A3(2) / M145</strain>
    </source>
</reference>
<name>Q9AD00_STRCO</name>
<dbReference type="GO" id="GO:0006352">
    <property type="term" value="P:DNA-templated transcription initiation"/>
    <property type="evidence" value="ECO:0007669"/>
    <property type="project" value="InterPro"/>
</dbReference>
<reference evidence="7 8" key="1">
    <citation type="journal article" date="1998" name="J. Bacteriol.">
        <title>Cloning and physical mapping of the EcoRI fragments of the giant linear plasmid SCP1.</title>
        <authorList>
            <person name="Redenbach M."/>
            <person name="Ikeda K."/>
            <person name="Yamasaki M."/>
            <person name="Kinashi H."/>
        </authorList>
    </citation>
    <scope>NUCLEOTIDE SEQUENCE [LARGE SCALE GENOMIC DNA]</scope>
    <source>
        <strain evidence="8">ATCC BAA-471 / A3(2) / M145</strain>
    </source>
</reference>
<dbReference type="PhylomeDB" id="Q9AD00"/>
<evidence type="ECO:0000259" key="6">
    <source>
        <dbReference type="Pfam" id="PF08281"/>
    </source>
</evidence>
<dbReference type="EMBL" id="AL589148">
    <property type="protein sequence ID" value="CAC36672.1"/>
    <property type="molecule type" value="Genomic_DNA"/>
</dbReference>
<evidence type="ECO:0000256" key="4">
    <source>
        <dbReference type="ARBA" id="ARBA00023125"/>
    </source>
</evidence>
<comment type="similarity">
    <text evidence="1">Belongs to the sigma-70 factor family. ECF subfamily.</text>
</comment>
<reference evidence="7 8" key="3">
    <citation type="journal article" date="2008" name="Proc. Natl. Acad. Sci. U.S.A.">
        <title>2-Alkyl-4-hydroxymethylfuran-3-carboxylic acids, antibiotic production inducers discovered by Streptomyces coelicolor genome mining.</title>
        <authorList>
            <person name="Corre C."/>
            <person name="Song L."/>
            <person name="O'Rourke S."/>
            <person name="Chater K.F."/>
            <person name="Challis G.L."/>
        </authorList>
    </citation>
    <scope>NUCLEOTIDE SEQUENCE [LARGE SCALE GENOMIC DNA]</scope>
    <source>
        <strain evidence="8">ATCC BAA-471 / A3(2) / M145</strain>
    </source>
</reference>
<dbReference type="InterPro" id="IPR013249">
    <property type="entry name" value="RNA_pol_sigma70_r4_t2"/>
</dbReference>
<evidence type="ECO:0000313" key="8">
    <source>
        <dbReference type="Proteomes" id="UP000001973"/>
    </source>
</evidence>
<keyword evidence="2" id="KW-0805">Transcription regulation</keyword>
<dbReference type="PANTHER" id="PTHR43133:SF50">
    <property type="entry name" value="ECF RNA POLYMERASE SIGMA FACTOR SIGM"/>
    <property type="match status" value="1"/>
</dbReference>
<dbReference type="KEGG" id="sco:SCP1.151c"/>
<reference evidence="7 8" key="4">
    <citation type="journal article" date="2009" name="Mol. Microbiol.">
        <title>Extracellular signalling, translational control, two repressors and an activator all contribute to the regulation of methylenomycin production in Streptomyces coelicolor.</title>
        <authorList>
            <person name="O'Rourke S."/>
            <person name="Wietzorrek A."/>
            <person name="Fowler K."/>
            <person name="Corre C."/>
            <person name="Challis G.L."/>
            <person name="Chater K.F."/>
        </authorList>
    </citation>
    <scope>NUCLEOTIDE SEQUENCE [LARGE SCALE GENOMIC DNA]</scope>
    <source>
        <strain evidence="8">ATCC BAA-471 / A3(2) / M145</strain>
    </source>
</reference>
<dbReference type="Pfam" id="PF08281">
    <property type="entry name" value="Sigma70_r4_2"/>
    <property type="match status" value="1"/>
</dbReference>
<dbReference type="Gene3D" id="1.10.1740.10">
    <property type="match status" value="1"/>
</dbReference>
<evidence type="ECO:0000256" key="1">
    <source>
        <dbReference type="ARBA" id="ARBA00010641"/>
    </source>
</evidence>
<dbReference type="GO" id="GO:0003677">
    <property type="term" value="F:DNA binding"/>
    <property type="evidence" value="ECO:0007669"/>
    <property type="project" value="UniProtKB-KW"/>
</dbReference>
<accession>Q9AD00</accession>